<sequence>MGEYALSGKARDDLKRIAQQSLAQWGMVQAERYIFGLHELFGRLVTLPDLGRDAGGIRPGYLRIESGSHVVFYRKTANGILIVRVLHAHMDFSRYL</sequence>
<dbReference type="AlphaFoldDB" id="A0A560FGY4"/>
<dbReference type="InterPro" id="IPR007712">
    <property type="entry name" value="RelE/ParE_toxin"/>
</dbReference>
<dbReference type="Proteomes" id="UP000319859">
    <property type="component" value="Unassembled WGS sequence"/>
</dbReference>
<proteinExistence type="inferred from homology"/>
<comment type="similarity">
    <text evidence="2">Belongs to the RelE toxin family.</text>
</comment>
<dbReference type="InterPro" id="IPR028344">
    <property type="entry name" value="ParE1/4"/>
</dbReference>
<evidence type="ECO:0000256" key="2">
    <source>
        <dbReference type="PIRNR" id="PIRNR029218"/>
    </source>
</evidence>
<evidence type="ECO:0000313" key="3">
    <source>
        <dbReference type="EMBL" id="TWB20854.1"/>
    </source>
</evidence>
<dbReference type="InterPro" id="IPR035093">
    <property type="entry name" value="RelE/ParE_toxin_dom_sf"/>
</dbReference>
<name>A0A560FGY4_9PROT</name>
<dbReference type="EMBL" id="VITN01000006">
    <property type="protein sequence ID" value="TWB20854.1"/>
    <property type="molecule type" value="Genomic_DNA"/>
</dbReference>
<dbReference type="Pfam" id="PF05016">
    <property type="entry name" value="ParE_toxin"/>
    <property type="match status" value="1"/>
</dbReference>
<comment type="caution">
    <text evidence="3">The sequence shown here is derived from an EMBL/GenBank/DDBJ whole genome shotgun (WGS) entry which is preliminary data.</text>
</comment>
<organism evidence="3 4">
    <name type="scientific">Nitrospirillum amazonense</name>
    <dbReference type="NCBI Taxonomy" id="28077"/>
    <lineage>
        <taxon>Bacteria</taxon>
        <taxon>Pseudomonadati</taxon>
        <taxon>Pseudomonadota</taxon>
        <taxon>Alphaproteobacteria</taxon>
        <taxon>Rhodospirillales</taxon>
        <taxon>Azospirillaceae</taxon>
        <taxon>Nitrospirillum</taxon>
    </lineage>
</organism>
<dbReference type="PIRSF" id="PIRSF029218">
    <property type="entry name" value="ParE"/>
    <property type="match status" value="1"/>
</dbReference>
<accession>A0A560FGY4</accession>
<reference evidence="3 4" key="1">
    <citation type="submission" date="2019-06" db="EMBL/GenBank/DDBJ databases">
        <title>Genomic Encyclopedia of Type Strains, Phase IV (KMG-V): Genome sequencing to study the core and pangenomes of soil and plant-associated prokaryotes.</title>
        <authorList>
            <person name="Whitman W."/>
        </authorList>
    </citation>
    <scope>NUCLEOTIDE SEQUENCE [LARGE SCALE GENOMIC DNA]</scope>
    <source>
        <strain evidence="3 4">BR 11880</strain>
    </source>
</reference>
<dbReference type="Gene3D" id="3.30.2310.20">
    <property type="entry name" value="RelE-like"/>
    <property type="match status" value="1"/>
</dbReference>
<evidence type="ECO:0000256" key="1">
    <source>
        <dbReference type="ARBA" id="ARBA00022649"/>
    </source>
</evidence>
<gene>
    <name evidence="3" type="ORF">FBZ89_106258</name>
</gene>
<protein>
    <recommendedName>
        <fullName evidence="2">Toxin</fullName>
    </recommendedName>
</protein>
<dbReference type="RefSeq" id="WP_145750336.1">
    <property type="nucleotide sequence ID" value="NZ_VITN01000006.1"/>
</dbReference>
<keyword evidence="1" id="KW-1277">Toxin-antitoxin system</keyword>
<evidence type="ECO:0000313" key="4">
    <source>
        <dbReference type="Proteomes" id="UP000319859"/>
    </source>
</evidence>
<dbReference type="OrthoDB" id="7173315at2"/>